<accession>A0A0C3G2Q7</accession>
<reference evidence="3 4" key="1">
    <citation type="submission" date="2014-04" db="EMBL/GenBank/DDBJ databases">
        <authorList>
            <consortium name="DOE Joint Genome Institute"/>
            <person name="Kuo A."/>
            <person name="Tarkka M."/>
            <person name="Buscot F."/>
            <person name="Kohler A."/>
            <person name="Nagy L.G."/>
            <person name="Floudas D."/>
            <person name="Copeland A."/>
            <person name="Barry K.W."/>
            <person name="Cichocki N."/>
            <person name="Veneault-Fourrey C."/>
            <person name="LaButti K."/>
            <person name="Lindquist E.A."/>
            <person name="Lipzen A."/>
            <person name="Lundell T."/>
            <person name="Morin E."/>
            <person name="Murat C."/>
            <person name="Sun H."/>
            <person name="Tunlid A."/>
            <person name="Henrissat B."/>
            <person name="Grigoriev I.V."/>
            <person name="Hibbett D.S."/>
            <person name="Martin F."/>
            <person name="Nordberg H.P."/>
            <person name="Cantor M.N."/>
            <person name="Hua S.X."/>
        </authorList>
    </citation>
    <scope>NUCLEOTIDE SEQUENCE [LARGE SCALE GENOMIC DNA]</scope>
    <source>
        <strain evidence="3 4">F 1598</strain>
    </source>
</reference>
<evidence type="ECO:0000313" key="4">
    <source>
        <dbReference type="Proteomes" id="UP000054166"/>
    </source>
</evidence>
<dbReference type="OrthoDB" id="3270428at2759"/>
<dbReference type="Proteomes" id="UP000054166">
    <property type="component" value="Unassembled WGS sequence"/>
</dbReference>
<organism evidence="3 4">
    <name type="scientific">Piloderma croceum (strain F 1598)</name>
    <dbReference type="NCBI Taxonomy" id="765440"/>
    <lineage>
        <taxon>Eukaryota</taxon>
        <taxon>Fungi</taxon>
        <taxon>Dikarya</taxon>
        <taxon>Basidiomycota</taxon>
        <taxon>Agaricomycotina</taxon>
        <taxon>Agaricomycetes</taxon>
        <taxon>Agaricomycetidae</taxon>
        <taxon>Atheliales</taxon>
        <taxon>Atheliaceae</taxon>
        <taxon>Piloderma</taxon>
    </lineage>
</organism>
<name>A0A0C3G2Q7_PILCF</name>
<keyword evidence="2" id="KW-1133">Transmembrane helix</keyword>
<reference evidence="4" key="2">
    <citation type="submission" date="2015-01" db="EMBL/GenBank/DDBJ databases">
        <title>Evolutionary Origins and Diversification of the Mycorrhizal Mutualists.</title>
        <authorList>
            <consortium name="DOE Joint Genome Institute"/>
            <consortium name="Mycorrhizal Genomics Consortium"/>
            <person name="Kohler A."/>
            <person name="Kuo A."/>
            <person name="Nagy L.G."/>
            <person name="Floudas D."/>
            <person name="Copeland A."/>
            <person name="Barry K.W."/>
            <person name="Cichocki N."/>
            <person name="Veneault-Fourrey C."/>
            <person name="LaButti K."/>
            <person name="Lindquist E.A."/>
            <person name="Lipzen A."/>
            <person name="Lundell T."/>
            <person name="Morin E."/>
            <person name="Murat C."/>
            <person name="Riley R."/>
            <person name="Ohm R."/>
            <person name="Sun H."/>
            <person name="Tunlid A."/>
            <person name="Henrissat B."/>
            <person name="Grigoriev I.V."/>
            <person name="Hibbett D.S."/>
            <person name="Martin F."/>
        </authorList>
    </citation>
    <scope>NUCLEOTIDE SEQUENCE [LARGE SCALE GENOMIC DNA]</scope>
    <source>
        <strain evidence="4">F 1598</strain>
    </source>
</reference>
<dbReference type="AlphaFoldDB" id="A0A0C3G2Q7"/>
<keyword evidence="2" id="KW-0812">Transmembrane</keyword>
<feature type="compositionally biased region" description="Basic and acidic residues" evidence="1">
    <location>
        <begin position="222"/>
        <end position="234"/>
    </location>
</feature>
<evidence type="ECO:0000256" key="1">
    <source>
        <dbReference type="SAM" id="MobiDB-lite"/>
    </source>
</evidence>
<sequence length="247" mass="27287">MAVFYKFKNTCCVNTRRLAGVLNKVHARIIADRLSLLLSATVGAFTLAAWAAGRPVYEEESRHDWDALLYRFYVGTDEIISPNVLLERSLRFSRNGAVDIDDLDTLVSSQKKLAEEYFDHCTDALTAVHTIDRNIQPQALAALTRAGAFQSQINSSEDPTKMAEIVKNRASSEPATGNCDAILVTPISDSLTEGNRFGNVGAMKFPVTFSLVQSPQSADQKTPSDSKNKQREDNLGSITIHRQENLH</sequence>
<dbReference type="HOGENOM" id="CLU_1124904_0_0_1"/>
<keyword evidence="4" id="KW-1185">Reference proteome</keyword>
<evidence type="ECO:0000256" key="2">
    <source>
        <dbReference type="SAM" id="Phobius"/>
    </source>
</evidence>
<feature type="transmembrane region" description="Helical" evidence="2">
    <location>
        <begin position="34"/>
        <end position="53"/>
    </location>
</feature>
<keyword evidence="2" id="KW-0472">Membrane</keyword>
<proteinExistence type="predicted"/>
<dbReference type="EMBL" id="KN832986">
    <property type="protein sequence ID" value="KIM84941.1"/>
    <property type="molecule type" value="Genomic_DNA"/>
</dbReference>
<feature type="region of interest" description="Disordered" evidence="1">
    <location>
        <begin position="214"/>
        <end position="247"/>
    </location>
</feature>
<dbReference type="InParanoid" id="A0A0C3G2Q7"/>
<evidence type="ECO:0000313" key="3">
    <source>
        <dbReference type="EMBL" id="KIM84941.1"/>
    </source>
</evidence>
<gene>
    <name evidence="3" type="ORF">PILCRDRAFT_376392</name>
</gene>
<protein>
    <submittedName>
        <fullName evidence="3">Uncharacterized protein</fullName>
    </submittedName>
</protein>